<feature type="compositionally biased region" description="Low complexity" evidence="1">
    <location>
        <begin position="150"/>
        <end position="162"/>
    </location>
</feature>
<dbReference type="EMBL" id="JACXVP010000003">
    <property type="protein sequence ID" value="KAG5614703.1"/>
    <property type="molecule type" value="Genomic_DNA"/>
</dbReference>
<evidence type="ECO:0000313" key="2">
    <source>
        <dbReference type="EMBL" id="KAG5614703.1"/>
    </source>
</evidence>
<proteinExistence type="predicted"/>
<gene>
    <name evidence="2" type="ORF">H5410_014527</name>
</gene>
<feature type="region of interest" description="Disordered" evidence="1">
    <location>
        <begin position="138"/>
        <end position="162"/>
    </location>
</feature>
<evidence type="ECO:0000313" key="3">
    <source>
        <dbReference type="Proteomes" id="UP000824120"/>
    </source>
</evidence>
<reference evidence="2 3" key="1">
    <citation type="submission" date="2020-09" db="EMBL/GenBank/DDBJ databases">
        <title>De no assembly of potato wild relative species, Solanum commersonii.</title>
        <authorList>
            <person name="Cho K."/>
        </authorList>
    </citation>
    <scope>NUCLEOTIDE SEQUENCE [LARGE SCALE GENOMIC DNA]</scope>
    <source>
        <strain evidence="2">LZ3.2</strain>
        <tissue evidence="2">Leaf</tissue>
    </source>
</reference>
<name>A0A9J5ZRQ4_SOLCO</name>
<evidence type="ECO:0000256" key="1">
    <source>
        <dbReference type="SAM" id="MobiDB-lite"/>
    </source>
</evidence>
<comment type="caution">
    <text evidence="2">The sequence shown here is derived from an EMBL/GenBank/DDBJ whole genome shotgun (WGS) entry which is preliminary data.</text>
</comment>
<dbReference type="Proteomes" id="UP000824120">
    <property type="component" value="Chromosome 3"/>
</dbReference>
<protein>
    <submittedName>
        <fullName evidence="2">Uncharacterized protein</fullName>
    </submittedName>
</protein>
<keyword evidence="3" id="KW-1185">Reference proteome</keyword>
<accession>A0A9J5ZRQ4</accession>
<sequence>MGSGNGNFAFLGSGSPNKAKNKKSRRLIDPEDILGFLSSASECITHDTYLWVVPFGTADPRAYYPNYRRPAVIASTALQGPTFRSHCRARPLSASRLSVGTPSLTSTSLQLSAMRIRYSSSEQLDVVANTPPLTQHFMHPSVSPTPTPSSTPDKTSTLALGT</sequence>
<dbReference type="AlphaFoldDB" id="A0A9J5ZRQ4"/>
<organism evidence="2 3">
    <name type="scientific">Solanum commersonii</name>
    <name type="common">Commerson's wild potato</name>
    <name type="synonym">Commerson's nightshade</name>
    <dbReference type="NCBI Taxonomy" id="4109"/>
    <lineage>
        <taxon>Eukaryota</taxon>
        <taxon>Viridiplantae</taxon>
        <taxon>Streptophyta</taxon>
        <taxon>Embryophyta</taxon>
        <taxon>Tracheophyta</taxon>
        <taxon>Spermatophyta</taxon>
        <taxon>Magnoliopsida</taxon>
        <taxon>eudicotyledons</taxon>
        <taxon>Gunneridae</taxon>
        <taxon>Pentapetalae</taxon>
        <taxon>asterids</taxon>
        <taxon>lamiids</taxon>
        <taxon>Solanales</taxon>
        <taxon>Solanaceae</taxon>
        <taxon>Solanoideae</taxon>
        <taxon>Solaneae</taxon>
        <taxon>Solanum</taxon>
    </lineage>
</organism>